<protein>
    <submittedName>
        <fullName evidence="3">Transcriptional regulator</fullName>
    </submittedName>
</protein>
<dbReference type="OrthoDB" id="3542608at2"/>
<dbReference type="Proteomes" id="UP000247634">
    <property type="component" value="Chromosome"/>
</dbReference>
<dbReference type="InterPro" id="IPR010982">
    <property type="entry name" value="Lambda_DNA-bd_dom_sf"/>
</dbReference>
<organism evidence="3 4">
    <name type="scientific">Streptomyces actuosus</name>
    <dbReference type="NCBI Taxonomy" id="1885"/>
    <lineage>
        <taxon>Bacteria</taxon>
        <taxon>Bacillati</taxon>
        <taxon>Actinomycetota</taxon>
        <taxon>Actinomycetes</taxon>
        <taxon>Kitasatosporales</taxon>
        <taxon>Streptomycetaceae</taxon>
        <taxon>Streptomyces</taxon>
    </lineage>
</organism>
<dbReference type="InterPro" id="IPR001387">
    <property type="entry name" value="Cro/C1-type_HTH"/>
</dbReference>
<dbReference type="PANTHER" id="PTHR35010">
    <property type="entry name" value="BLL4672 PROTEIN-RELATED"/>
    <property type="match status" value="1"/>
</dbReference>
<dbReference type="Pfam" id="PF17765">
    <property type="entry name" value="MLTR_LBD"/>
    <property type="match status" value="1"/>
</dbReference>
<dbReference type="SUPFAM" id="SSF47413">
    <property type="entry name" value="lambda repressor-like DNA-binding domains"/>
    <property type="match status" value="1"/>
</dbReference>
<feature type="domain" description="HTH cro/C1-type" evidence="2">
    <location>
        <begin position="56"/>
        <end position="132"/>
    </location>
</feature>
<dbReference type="InterPro" id="IPR041413">
    <property type="entry name" value="MLTR_LBD"/>
</dbReference>
<dbReference type="RefSeq" id="WP_110628921.1">
    <property type="nucleotide sequence ID" value="NZ_CP029788.1"/>
</dbReference>
<accession>A0A2U9P3F9</accession>
<dbReference type="AlphaFoldDB" id="A0A2U9P3F9"/>
<keyword evidence="4" id="KW-1185">Reference proteome</keyword>
<reference evidence="3 4" key="1">
    <citation type="submission" date="2018-06" db="EMBL/GenBank/DDBJ databases">
        <title>The complete genome sequence of a nosiheptide producer Streptomyces actuosus ATCC 25421: deducing the ability of producing a new class III lantibiotics.</title>
        <authorList>
            <person name="Liu W."/>
            <person name="Sun F."/>
            <person name="Hu Y."/>
        </authorList>
    </citation>
    <scope>NUCLEOTIDE SEQUENCE [LARGE SCALE GENOMIC DNA]</scope>
    <source>
        <strain evidence="3 4">ATCC 25421</strain>
    </source>
</reference>
<dbReference type="Gene3D" id="3.30.450.180">
    <property type="match status" value="1"/>
</dbReference>
<evidence type="ECO:0000313" key="3">
    <source>
        <dbReference type="EMBL" id="AWT44012.1"/>
    </source>
</evidence>
<name>A0A2U9P3F9_STRAS</name>
<dbReference type="CDD" id="cd00093">
    <property type="entry name" value="HTH_XRE"/>
    <property type="match status" value="1"/>
</dbReference>
<dbReference type="GO" id="GO:0003677">
    <property type="term" value="F:DNA binding"/>
    <property type="evidence" value="ECO:0007669"/>
    <property type="project" value="InterPro"/>
</dbReference>
<dbReference type="Gene3D" id="1.10.260.40">
    <property type="entry name" value="lambda repressor-like DNA-binding domains"/>
    <property type="match status" value="1"/>
</dbReference>
<proteinExistence type="predicted"/>
<evidence type="ECO:0000259" key="2">
    <source>
        <dbReference type="SMART" id="SM00530"/>
    </source>
</evidence>
<sequence>MQIVYAITGKSAEAKAPPRGAGEVQEEGAAAAKPAAGAVGTGNGRSSSSEARRRKELRDFLVNRRGRLTPGDVGIPHYGRRRTPGLRREEVAFLAGVSASWYQWLEQGRNISVSPQVLDAITKVLRLDQAERTYLYVLAGLNPPLPLSSEPLEVDVMLARLTENNLPYPAFVVDPYWNLVTANQATYDLLGYRKTDRNSLVTFFTSPLVRSRVLNWAELAPWIVAQYRYGMTTRPGDLGFEIVVGELTKKSPEFAELWARHDVRAEGVNVKVVDHPELGVLHFDVTRMRIPQFPDLLIVLYNPRPEQETGVDTRGILNAAHR</sequence>
<dbReference type="SMART" id="SM00530">
    <property type="entry name" value="HTH_XRE"/>
    <property type="match status" value="1"/>
</dbReference>
<gene>
    <name evidence="3" type="ORF">DMT42_17940</name>
</gene>
<evidence type="ECO:0000256" key="1">
    <source>
        <dbReference type="SAM" id="MobiDB-lite"/>
    </source>
</evidence>
<dbReference type="PANTHER" id="PTHR35010:SF3">
    <property type="entry name" value="BLL4873 PROTEIN"/>
    <property type="match status" value="1"/>
</dbReference>
<dbReference type="KEGG" id="sact:DMT42_17940"/>
<dbReference type="EMBL" id="CP029788">
    <property type="protein sequence ID" value="AWT44012.1"/>
    <property type="molecule type" value="Genomic_DNA"/>
</dbReference>
<evidence type="ECO:0000313" key="4">
    <source>
        <dbReference type="Proteomes" id="UP000247634"/>
    </source>
</evidence>
<feature type="compositionally biased region" description="Low complexity" evidence="1">
    <location>
        <begin position="20"/>
        <end position="38"/>
    </location>
</feature>
<dbReference type="Pfam" id="PF13560">
    <property type="entry name" value="HTH_31"/>
    <property type="match status" value="1"/>
</dbReference>
<feature type="region of interest" description="Disordered" evidence="1">
    <location>
        <begin position="1"/>
        <end position="54"/>
    </location>
</feature>